<dbReference type="PRINTS" id="PR00385">
    <property type="entry name" value="P450"/>
</dbReference>
<dbReference type="InterPro" id="IPR036396">
    <property type="entry name" value="Cyt_P450_sf"/>
</dbReference>
<name>A0A3N4L0G8_9PEZI</name>
<keyword evidence="6" id="KW-0503">Monooxygenase</keyword>
<dbReference type="OrthoDB" id="3934656at2759"/>
<dbReference type="PRINTS" id="PR00463">
    <property type="entry name" value="EP450I"/>
</dbReference>
<keyword evidence="7" id="KW-0812">Transmembrane</keyword>
<evidence type="ECO:0000256" key="6">
    <source>
        <dbReference type="RuleBase" id="RU000461"/>
    </source>
</evidence>
<keyword evidence="4 5" id="KW-0408">Iron</keyword>
<dbReference type="InterPro" id="IPR002401">
    <property type="entry name" value="Cyt_P450_E_grp-I"/>
</dbReference>
<feature type="binding site" description="axial binding residue" evidence="5">
    <location>
        <position position="451"/>
    </location>
    <ligand>
        <name>heme</name>
        <dbReference type="ChEBI" id="CHEBI:30413"/>
    </ligand>
    <ligandPart>
        <name>Fe</name>
        <dbReference type="ChEBI" id="CHEBI:18248"/>
    </ligandPart>
</feature>
<keyword evidence="5 6" id="KW-0349">Heme</keyword>
<dbReference type="EMBL" id="ML119109">
    <property type="protein sequence ID" value="RPB16310.1"/>
    <property type="molecule type" value="Genomic_DNA"/>
</dbReference>
<reference evidence="8 9" key="1">
    <citation type="journal article" date="2018" name="Nat. Ecol. Evol.">
        <title>Pezizomycetes genomes reveal the molecular basis of ectomycorrhizal truffle lifestyle.</title>
        <authorList>
            <person name="Murat C."/>
            <person name="Payen T."/>
            <person name="Noel B."/>
            <person name="Kuo A."/>
            <person name="Morin E."/>
            <person name="Chen J."/>
            <person name="Kohler A."/>
            <person name="Krizsan K."/>
            <person name="Balestrini R."/>
            <person name="Da Silva C."/>
            <person name="Montanini B."/>
            <person name="Hainaut M."/>
            <person name="Levati E."/>
            <person name="Barry K.W."/>
            <person name="Belfiori B."/>
            <person name="Cichocki N."/>
            <person name="Clum A."/>
            <person name="Dockter R.B."/>
            <person name="Fauchery L."/>
            <person name="Guy J."/>
            <person name="Iotti M."/>
            <person name="Le Tacon F."/>
            <person name="Lindquist E.A."/>
            <person name="Lipzen A."/>
            <person name="Malagnac F."/>
            <person name="Mello A."/>
            <person name="Molinier V."/>
            <person name="Miyauchi S."/>
            <person name="Poulain J."/>
            <person name="Riccioni C."/>
            <person name="Rubini A."/>
            <person name="Sitrit Y."/>
            <person name="Splivallo R."/>
            <person name="Traeger S."/>
            <person name="Wang M."/>
            <person name="Zifcakova L."/>
            <person name="Wipf D."/>
            <person name="Zambonelli A."/>
            <person name="Paolocci F."/>
            <person name="Nowrousian M."/>
            <person name="Ottonello S."/>
            <person name="Baldrian P."/>
            <person name="Spatafora J.W."/>
            <person name="Henrissat B."/>
            <person name="Nagy L.G."/>
            <person name="Aury J.M."/>
            <person name="Wincker P."/>
            <person name="Grigoriev I.V."/>
            <person name="Bonfante P."/>
            <person name="Martin F.M."/>
        </authorList>
    </citation>
    <scope>NUCLEOTIDE SEQUENCE [LARGE SCALE GENOMIC DNA]</scope>
    <source>
        <strain evidence="8 9">CCBAS932</strain>
    </source>
</reference>
<dbReference type="AlphaFoldDB" id="A0A3N4L0G8"/>
<sequence length="505" mass="57706">MAVTSIILSYPIFTPGVLAIIGLFIICLYCLKWRYRSGLRSIPGPFLASITNLYRFFDAWSWKCQDNQLALHEKYGKFVRYGPNLVSISDPEAIQVIYTINKGFVKSPLYKVFFVLSNGKTIQSMFDTQDELYHQSMRKPISHAFAMSHLMDYEPYVDSTSKFFTSRLTELYANTGDICDLGEWLQYYAFDVIGELTYSKRLGFLDRAKDVDGIMRSIDKSFDYAGVVGQMPWLDTLLEKNPIWNYFNPPTSAVAAFTLDCMAERMREMEKGNLRKQDMLARMIEAHKADPEKVTPAHILGWASSNTYAGSDTTAISLRALFYHLLKNPGSMEKLLSEISSFEGLSNPVSWTEARKMPYLEACIKEALRIHPAPSMLLERVVPKGGKDICGRFFGEGTIVGINPWVVQRDKDVYGADAELWRPERWLEAGEISRKRMDRTAFAFGGGSRACIGKNISYLEMYKVIPQLLRTFHIELAYPEKEWTLHNNWIHKQSGLLVKLTQKGF</sequence>
<organism evidence="8 9">
    <name type="scientific">Morchella conica CCBAS932</name>
    <dbReference type="NCBI Taxonomy" id="1392247"/>
    <lineage>
        <taxon>Eukaryota</taxon>
        <taxon>Fungi</taxon>
        <taxon>Dikarya</taxon>
        <taxon>Ascomycota</taxon>
        <taxon>Pezizomycotina</taxon>
        <taxon>Pezizomycetes</taxon>
        <taxon>Pezizales</taxon>
        <taxon>Morchellaceae</taxon>
        <taxon>Morchella</taxon>
    </lineage>
</organism>
<dbReference type="InterPro" id="IPR050121">
    <property type="entry name" value="Cytochrome_P450_monoxygenase"/>
</dbReference>
<dbReference type="Proteomes" id="UP000277580">
    <property type="component" value="Unassembled WGS sequence"/>
</dbReference>
<keyword evidence="7" id="KW-1133">Transmembrane helix</keyword>
<keyword evidence="9" id="KW-1185">Reference proteome</keyword>
<proteinExistence type="inferred from homology"/>
<dbReference type="GO" id="GO:0020037">
    <property type="term" value="F:heme binding"/>
    <property type="evidence" value="ECO:0007669"/>
    <property type="project" value="InterPro"/>
</dbReference>
<dbReference type="GO" id="GO:0016705">
    <property type="term" value="F:oxidoreductase activity, acting on paired donors, with incorporation or reduction of molecular oxygen"/>
    <property type="evidence" value="ECO:0007669"/>
    <property type="project" value="InterPro"/>
</dbReference>
<dbReference type="Pfam" id="PF00067">
    <property type="entry name" value="p450"/>
    <property type="match status" value="1"/>
</dbReference>
<dbReference type="PANTHER" id="PTHR24305:SF232">
    <property type="entry name" value="P450, PUTATIVE (EUROFUNG)-RELATED"/>
    <property type="match status" value="1"/>
</dbReference>
<dbReference type="GO" id="GO:0004497">
    <property type="term" value="F:monooxygenase activity"/>
    <property type="evidence" value="ECO:0007669"/>
    <property type="project" value="UniProtKB-KW"/>
</dbReference>
<keyword evidence="3 5" id="KW-0479">Metal-binding</keyword>
<keyword evidence="7" id="KW-0472">Membrane</keyword>
<evidence type="ECO:0000256" key="2">
    <source>
        <dbReference type="ARBA" id="ARBA00010617"/>
    </source>
</evidence>
<feature type="transmembrane region" description="Helical" evidence="7">
    <location>
        <begin position="12"/>
        <end position="31"/>
    </location>
</feature>
<dbReference type="STRING" id="1392247.A0A3N4L0G8"/>
<dbReference type="PANTHER" id="PTHR24305">
    <property type="entry name" value="CYTOCHROME P450"/>
    <property type="match status" value="1"/>
</dbReference>
<comment type="cofactor">
    <cofactor evidence="1 5">
        <name>heme</name>
        <dbReference type="ChEBI" id="CHEBI:30413"/>
    </cofactor>
</comment>
<evidence type="ECO:0000256" key="1">
    <source>
        <dbReference type="ARBA" id="ARBA00001971"/>
    </source>
</evidence>
<evidence type="ECO:0000256" key="7">
    <source>
        <dbReference type="SAM" id="Phobius"/>
    </source>
</evidence>
<dbReference type="Gene3D" id="1.10.630.10">
    <property type="entry name" value="Cytochrome P450"/>
    <property type="match status" value="1"/>
</dbReference>
<dbReference type="PROSITE" id="PS00086">
    <property type="entry name" value="CYTOCHROME_P450"/>
    <property type="match status" value="1"/>
</dbReference>
<evidence type="ECO:0000256" key="5">
    <source>
        <dbReference type="PIRSR" id="PIRSR602401-1"/>
    </source>
</evidence>
<evidence type="ECO:0000256" key="3">
    <source>
        <dbReference type="ARBA" id="ARBA00022723"/>
    </source>
</evidence>
<evidence type="ECO:0000313" key="8">
    <source>
        <dbReference type="EMBL" id="RPB16310.1"/>
    </source>
</evidence>
<protein>
    <submittedName>
        <fullName evidence="8">Cytochrome P450</fullName>
    </submittedName>
</protein>
<dbReference type="FunFam" id="1.10.630.10:FF:000050">
    <property type="entry name" value="Cytochrome P450 monooxygenase"/>
    <property type="match status" value="1"/>
</dbReference>
<dbReference type="SUPFAM" id="SSF48264">
    <property type="entry name" value="Cytochrome P450"/>
    <property type="match status" value="1"/>
</dbReference>
<accession>A0A3N4L0G8</accession>
<dbReference type="CDD" id="cd11060">
    <property type="entry name" value="CYP57A1-like"/>
    <property type="match status" value="1"/>
</dbReference>
<dbReference type="InterPro" id="IPR001128">
    <property type="entry name" value="Cyt_P450"/>
</dbReference>
<keyword evidence="6" id="KW-0560">Oxidoreductase</keyword>
<gene>
    <name evidence="8" type="ORF">P167DRAFT_481334</name>
</gene>
<dbReference type="InParanoid" id="A0A3N4L0G8"/>
<dbReference type="InterPro" id="IPR017972">
    <property type="entry name" value="Cyt_P450_CS"/>
</dbReference>
<evidence type="ECO:0000313" key="9">
    <source>
        <dbReference type="Proteomes" id="UP000277580"/>
    </source>
</evidence>
<comment type="similarity">
    <text evidence="2 6">Belongs to the cytochrome P450 family.</text>
</comment>
<dbReference type="GO" id="GO:0005506">
    <property type="term" value="F:iron ion binding"/>
    <property type="evidence" value="ECO:0007669"/>
    <property type="project" value="InterPro"/>
</dbReference>
<evidence type="ECO:0000256" key="4">
    <source>
        <dbReference type="ARBA" id="ARBA00023004"/>
    </source>
</evidence>